<dbReference type="SUPFAM" id="SSF53822">
    <property type="entry name" value="Periplasmic binding protein-like I"/>
    <property type="match status" value="1"/>
</dbReference>
<gene>
    <name evidence="5" type="ORF">BKA15_006018</name>
</gene>
<keyword evidence="6" id="KW-1185">Reference proteome</keyword>
<comment type="caution">
    <text evidence="5">The sequence shown here is derived from an EMBL/GenBank/DDBJ whole genome shotgun (WGS) entry which is preliminary data.</text>
</comment>
<name>A0A7Y9IEE1_9ACTN</name>
<dbReference type="InterPro" id="IPR046335">
    <property type="entry name" value="LacI/GalR-like_sensor"/>
</dbReference>
<proteinExistence type="predicted"/>
<dbReference type="InterPro" id="IPR010982">
    <property type="entry name" value="Lambda_DNA-bd_dom_sf"/>
</dbReference>
<evidence type="ECO:0000313" key="5">
    <source>
        <dbReference type="EMBL" id="NYE74689.1"/>
    </source>
</evidence>
<protein>
    <submittedName>
        <fullName evidence="5">DNA-binding LacI/PurR family transcriptional regulator</fullName>
    </submittedName>
</protein>
<dbReference type="GO" id="GO:0000976">
    <property type="term" value="F:transcription cis-regulatory region binding"/>
    <property type="evidence" value="ECO:0007669"/>
    <property type="project" value="TreeGrafter"/>
</dbReference>
<dbReference type="CDD" id="cd06267">
    <property type="entry name" value="PBP1_LacI_sugar_binding-like"/>
    <property type="match status" value="1"/>
</dbReference>
<dbReference type="EMBL" id="JACCBU010000001">
    <property type="protein sequence ID" value="NYE74689.1"/>
    <property type="molecule type" value="Genomic_DNA"/>
</dbReference>
<dbReference type="RefSeq" id="WP_179757183.1">
    <property type="nucleotide sequence ID" value="NZ_JACCBU010000001.1"/>
</dbReference>
<dbReference type="CDD" id="cd01392">
    <property type="entry name" value="HTH_LacI"/>
    <property type="match status" value="1"/>
</dbReference>
<dbReference type="InterPro" id="IPR000843">
    <property type="entry name" value="HTH_LacI"/>
</dbReference>
<dbReference type="GO" id="GO:0003700">
    <property type="term" value="F:DNA-binding transcription factor activity"/>
    <property type="evidence" value="ECO:0007669"/>
    <property type="project" value="TreeGrafter"/>
</dbReference>
<accession>A0A7Y9IEE1</accession>
<evidence type="ECO:0000256" key="3">
    <source>
        <dbReference type="ARBA" id="ARBA00023163"/>
    </source>
</evidence>
<dbReference type="PROSITE" id="PS50932">
    <property type="entry name" value="HTH_LACI_2"/>
    <property type="match status" value="1"/>
</dbReference>
<dbReference type="PANTHER" id="PTHR30146:SF155">
    <property type="entry name" value="ALANINE RACEMASE"/>
    <property type="match status" value="1"/>
</dbReference>
<evidence type="ECO:0000313" key="6">
    <source>
        <dbReference type="Proteomes" id="UP000569914"/>
    </source>
</evidence>
<dbReference type="SUPFAM" id="SSF47413">
    <property type="entry name" value="lambda repressor-like DNA-binding domains"/>
    <property type="match status" value="1"/>
</dbReference>
<feature type="domain" description="HTH lacI-type" evidence="4">
    <location>
        <begin position="4"/>
        <end position="58"/>
    </location>
</feature>
<evidence type="ECO:0000256" key="2">
    <source>
        <dbReference type="ARBA" id="ARBA00023125"/>
    </source>
</evidence>
<dbReference type="AlphaFoldDB" id="A0A7Y9IEE1"/>
<evidence type="ECO:0000256" key="1">
    <source>
        <dbReference type="ARBA" id="ARBA00023015"/>
    </source>
</evidence>
<dbReference type="Gene3D" id="3.40.50.2300">
    <property type="match status" value="2"/>
</dbReference>
<dbReference type="Proteomes" id="UP000569914">
    <property type="component" value="Unassembled WGS sequence"/>
</dbReference>
<dbReference type="PANTHER" id="PTHR30146">
    <property type="entry name" value="LACI-RELATED TRANSCRIPTIONAL REPRESSOR"/>
    <property type="match status" value="1"/>
</dbReference>
<organism evidence="5 6">
    <name type="scientific">Microlunatus parietis</name>
    <dbReference type="NCBI Taxonomy" id="682979"/>
    <lineage>
        <taxon>Bacteria</taxon>
        <taxon>Bacillati</taxon>
        <taxon>Actinomycetota</taxon>
        <taxon>Actinomycetes</taxon>
        <taxon>Propionibacteriales</taxon>
        <taxon>Propionibacteriaceae</taxon>
        <taxon>Microlunatus</taxon>
    </lineage>
</organism>
<keyword evidence="3" id="KW-0804">Transcription</keyword>
<keyword evidence="1" id="KW-0805">Transcription regulation</keyword>
<dbReference type="SMART" id="SM00354">
    <property type="entry name" value="HTH_LACI"/>
    <property type="match status" value="1"/>
</dbReference>
<dbReference type="Gene3D" id="1.10.260.40">
    <property type="entry name" value="lambda repressor-like DNA-binding domains"/>
    <property type="match status" value="1"/>
</dbReference>
<reference evidence="5 6" key="1">
    <citation type="submission" date="2020-07" db="EMBL/GenBank/DDBJ databases">
        <title>Sequencing the genomes of 1000 actinobacteria strains.</title>
        <authorList>
            <person name="Klenk H.-P."/>
        </authorList>
    </citation>
    <scope>NUCLEOTIDE SEQUENCE [LARGE SCALE GENOMIC DNA]</scope>
    <source>
        <strain evidence="5 6">DSM 22083</strain>
    </source>
</reference>
<keyword evidence="2 5" id="KW-0238">DNA-binding</keyword>
<dbReference type="InterPro" id="IPR028082">
    <property type="entry name" value="Peripla_BP_I"/>
</dbReference>
<dbReference type="Pfam" id="PF00356">
    <property type="entry name" value="LacI"/>
    <property type="match status" value="1"/>
</dbReference>
<sequence>MARSRMRDIAERLGISEAAVSFALNGKPGVSDELRSRVRAVAEELNWRPHAAARALADANAHAVGLVLCRDDNSTSGESFFIQFIAGLSTALESESTALVLQIVPAVAEEVQVYRRWWNERRVDAVVVLNLIRDDPRPDALAAIGCPAVLVAGPYAPPGHATVSVDDAAAMHRIVAHLVDRGHRCIGHVGGPDELDHAQLRRSSLSAEGRRAGIQTALARTDYTEQAGYRATRALLRRKRPPTAIVFDNEILALAGISAITEAGLRVPDDIAVVSWEDGPICRLSTPQITALDRSAQQLGRHTSDAVLRLLGRSGAPATSAELDPELLIRASSAVKRLTN</sequence>
<dbReference type="Pfam" id="PF13377">
    <property type="entry name" value="Peripla_BP_3"/>
    <property type="match status" value="1"/>
</dbReference>
<evidence type="ECO:0000259" key="4">
    <source>
        <dbReference type="PROSITE" id="PS50932"/>
    </source>
</evidence>